<name>A0AAW3ZXQ0_9BACT</name>
<dbReference type="EMBL" id="LIWG01000005">
    <property type="protein sequence ID" value="MBE3608141.1"/>
    <property type="molecule type" value="Genomic_DNA"/>
</dbReference>
<sequence length="371" mass="42464">MGLLRIIIGGIIFSALINLYSYKRFVKNIGFLRPYLRYIRIFFYVISILEFGFVLQILFHFFNIEMYIFTGTLIGFSLFLFAVSFVYDILRVLFKKTKFDSNRRKFIKLCFDLTFFILLFSYFFKGMFNALTPPVIRHTQIKLKNLKEPMRIAMITDVHIGEFLQKEFLASLVYQINSTKPDLVVIVGDMIDFSSEHIGDFLDPLKDIKSKHGIFYVPGNHEYYHGIDGILAKISQTGVKILGNANIKIDGINLAGVYDIAGFRFKHLEPDLDKALEGTDKNLPTVLLSHQPKFIKTMTQDVDLVLCGHTHAGQIFPFQALVLIDQGYLHGLYTHNDKMQVYVSSGAGFWGPPVRIFAPSEIAVLDLKPDL</sequence>
<evidence type="ECO:0000256" key="2">
    <source>
        <dbReference type="ARBA" id="ARBA00022801"/>
    </source>
</evidence>
<dbReference type="InterPro" id="IPR029052">
    <property type="entry name" value="Metallo-depent_PP-like"/>
</dbReference>
<dbReference type="PANTHER" id="PTHR31302:SF31">
    <property type="entry name" value="PHOSPHODIESTERASE YAEI"/>
    <property type="match status" value="1"/>
</dbReference>
<organism evidence="5 6">
    <name type="scientific">Campylobacter californiensis</name>
    <dbReference type="NCBI Taxonomy" id="1032243"/>
    <lineage>
        <taxon>Bacteria</taxon>
        <taxon>Pseudomonadati</taxon>
        <taxon>Campylobacterota</taxon>
        <taxon>Epsilonproteobacteria</taxon>
        <taxon>Campylobacterales</taxon>
        <taxon>Campylobacteraceae</taxon>
        <taxon>Campylobacter</taxon>
    </lineage>
</organism>
<feature type="transmembrane region" description="Helical" evidence="3">
    <location>
        <begin position="68"/>
        <end position="94"/>
    </location>
</feature>
<dbReference type="GO" id="GO:0046872">
    <property type="term" value="F:metal ion binding"/>
    <property type="evidence" value="ECO:0007669"/>
    <property type="project" value="UniProtKB-KW"/>
</dbReference>
<feature type="transmembrane region" description="Helical" evidence="3">
    <location>
        <begin position="6"/>
        <end position="22"/>
    </location>
</feature>
<dbReference type="PANTHER" id="PTHR31302">
    <property type="entry name" value="TRANSMEMBRANE PROTEIN WITH METALLOPHOSPHOESTERASE DOMAIN-RELATED"/>
    <property type="match status" value="1"/>
</dbReference>
<feature type="domain" description="Calcineurin-like phosphoesterase" evidence="4">
    <location>
        <begin position="150"/>
        <end position="312"/>
    </location>
</feature>
<keyword evidence="6" id="KW-1185">Reference proteome</keyword>
<dbReference type="RefSeq" id="WP_170016266.1">
    <property type="nucleotide sequence ID" value="NZ_CP012545.1"/>
</dbReference>
<dbReference type="SUPFAM" id="SSF56300">
    <property type="entry name" value="Metallo-dependent phosphatases"/>
    <property type="match status" value="1"/>
</dbReference>
<dbReference type="InterPro" id="IPR004843">
    <property type="entry name" value="Calcineurin-like_PHP"/>
</dbReference>
<accession>A0AAW3ZXQ0</accession>
<dbReference type="GO" id="GO:0009245">
    <property type="term" value="P:lipid A biosynthetic process"/>
    <property type="evidence" value="ECO:0007669"/>
    <property type="project" value="TreeGrafter"/>
</dbReference>
<keyword evidence="3" id="KW-0812">Transmembrane</keyword>
<dbReference type="InterPro" id="IPR051158">
    <property type="entry name" value="Metallophosphoesterase_sf"/>
</dbReference>
<dbReference type="AlphaFoldDB" id="A0AAW3ZXQ0"/>
<proteinExistence type="predicted"/>
<dbReference type="Gene3D" id="3.60.21.10">
    <property type="match status" value="1"/>
</dbReference>
<dbReference type="Proteomes" id="UP000650616">
    <property type="component" value="Unassembled WGS sequence"/>
</dbReference>
<reference evidence="5 6" key="1">
    <citation type="submission" date="2015-08" db="EMBL/GenBank/DDBJ databases">
        <title>Comparative genomics of the Campylobacter concisus group.</title>
        <authorList>
            <person name="Yee E."/>
            <person name="Chapman M.H."/>
            <person name="Huynh S."/>
            <person name="Bono J.L."/>
            <person name="On S.L."/>
            <person name="St Leger J."/>
            <person name="Foster G."/>
            <person name="Parker C.T."/>
            <person name="Miller W.G."/>
        </authorList>
    </citation>
    <scope>NUCLEOTIDE SEQUENCE [LARGE SCALE GENOMIC DNA]</scope>
    <source>
        <strain evidence="5 6">RM9337</strain>
    </source>
</reference>
<gene>
    <name evidence="5" type="ORF">CCAL9337_05280</name>
</gene>
<feature type="transmembrane region" description="Helical" evidence="3">
    <location>
        <begin position="42"/>
        <end position="62"/>
    </location>
</feature>
<dbReference type="GO" id="GO:0016020">
    <property type="term" value="C:membrane"/>
    <property type="evidence" value="ECO:0007669"/>
    <property type="project" value="GOC"/>
</dbReference>
<comment type="caution">
    <text evidence="5">The sequence shown here is derived from an EMBL/GenBank/DDBJ whole genome shotgun (WGS) entry which is preliminary data.</text>
</comment>
<keyword evidence="1" id="KW-0479">Metal-binding</keyword>
<evidence type="ECO:0000313" key="5">
    <source>
        <dbReference type="EMBL" id="MBE3608141.1"/>
    </source>
</evidence>
<dbReference type="GO" id="GO:0008758">
    <property type="term" value="F:UDP-2,3-diacylglucosamine hydrolase activity"/>
    <property type="evidence" value="ECO:0007669"/>
    <property type="project" value="TreeGrafter"/>
</dbReference>
<dbReference type="Pfam" id="PF00149">
    <property type="entry name" value="Metallophos"/>
    <property type="match status" value="1"/>
</dbReference>
<keyword evidence="3" id="KW-0472">Membrane</keyword>
<feature type="transmembrane region" description="Helical" evidence="3">
    <location>
        <begin position="106"/>
        <end position="124"/>
    </location>
</feature>
<evidence type="ECO:0000313" key="6">
    <source>
        <dbReference type="Proteomes" id="UP000650616"/>
    </source>
</evidence>
<evidence type="ECO:0000259" key="4">
    <source>
        <dbReference type="Pfam" id="PF00149"/>
    </source>
</evidence>
<protein>
    <submittedName>
        <fullName evidence="5">Metallophosphoesterase</fullName>
    </submittedName>
</protein>
<keyword evidence="3" id="KW-1133">Transmembrane helix</keyword>
<dbReference type="CDD" id="cd07385">
    <property type="entry name" value="MPP_YkuE_C"/>
    <property type="match status" value="1"/>
</dbReference>
<keyword evidence="2" id="KW-0378">Hydrolase</keyword>
<evidence type="ECO:0000256" key="3">
    <source>
        <dbReference type="SAM" id="Phobius"/>
    </source>
</evidence>
<evidence type="ECO:0000256" key="1">
    <source>
        <dbReference type="ARBA" id="ARBA00022723"/>
    </source>
</evidence>